<dbReference type="Proteomes" id="UP000595090">
    <property type="component" value="Segment"/>
</dbReference>
<protein>
    <submittedName>
        <fullName evidence="1">Uncharacterized protein</fullName>
    </submittedName>
</protein>
<evidence type="ECO:0000313" key="1">
    <source>
        <dbReference type="EMBL" id="QPL14070.1"/>
    </source>
</evidence>
<dbReference type="EMBL" id="MW291017">
    <property type="protein sequence ID" value="QPL14070.1"/>
    <property type="molecule type" value="Genomic_DNA"/>
</dbReference>
<dbReference type="KEGG" id="vg:80020327"/>
<keyword evidence="2" id="KW-1185">Reference proteome</keyword>
<accession>A0A7T0M108</accession>
<dbReference type="GeneID" id="80020327"/>
<sequence length="69" mass="7603">MARRTVGLMPSPARSRGPLCPALEEVNDRIRRLMAQPASRARTEEWALLLQRWAEACPGCQECGKPAAA</sequence>
<proteinExistence type="predicted"/>
<organism evidence="1 2">
    <name type="scientific">Streptomyces phage TurkishDelight</name>
    <dbReference type="NCBI Taxonomy" id="2793708"/>
    <lineage>
        <taxon>Viruses</taxon>
        <taxon>Duplodnaviria</taxon>
        <taxon>Heunggongvirae</taxon>
        <taxon>Uroviricota</taxon>
        <taxon>Caudoviricetes</taxon>
        <taxon>Dolmabahcevirus</taxon>
        <taxon>Dolmabahcevirus turkishdelight</taxon>
    </lineage>
</organism>
<gene>
    <name evidence="1" type="primary">41</name>
    <name evidence="1" type="ORF">SEA_TURKISHDELIGHT_41</name>
</gene>
<dbReference type="RefSeq" id="YP_010755657.1">
    <property type="nucleotide sequence ID" value="NC_073473.1"/>
</dbReference>
<evidence type="ECO:0000313" key="2">
    <source>
        <dbReference type="Proteomes" id="UP000595090"/>
    </source>
</evidence>
<reference evidence="1 2" key="1">
    <citation type="submission" date="2020-11" db="EMBL/GenBank/DDBJ databases">
        <authorList>
            <person name="Asamoah-Frimpong E.A."/>
            <person name="Attaran A."/>
            <person name="Berhane B."/>
            <person name="Boone B.K."/>
            <person name="Cesta G."/>
            <person name="Chorbajian C."/>
            <person name="Cowan J.T."/>
            <person name="Datu D.V."/>
            <person name="Der L."/>
            <person name="Egbunine A.O."/>
            <person name="Giampietro H."/>
            <person name="Gunnison R.P."/>
            <person name="Joseph M.A."/>
            <person name="Kiewe T."/>
            <person name="Oboh E.C."/>
            <person name="O'Neill K."/>
            <person name="Oxlaj J.A."/>
            <person name="Patel A.K."/>
            <person name="Saqaf K."/>
            <person name="Vuong K."/>
            <person name="Walker C."/>
            <person name="Wikina T."/>
            <person name="Yan T."/>
            <person name="Avazpour P."/>
            <person name="Kim F.M."/>
            <person name="Mason K.J."/>
            <person name="Nguyen D.A."/>
            <person name="Pettit S.M."/>
            <person name="Zhou O.J."/>
            <person name="Brissett D.L."/>
            <person name="Gualtieri C."/>
            <person name="Hufford T.M."/>
            <person name="Ko J.M."/>
            <person name="Novak J.K."/>
            <person name="Smith Z.M."/>
            <person name="Erill I."/>
            <person name="Caruso S.M."/>
            <person name="Garlena R.A."/>
            <person name="Russell D.A."/>
            <person name="Pope W.H."/>
            <person name="Jacobs-Sera D."/>
            <person name="Hatfull G.F."/>
        </authorList>
    </citation>
    <scope>NUCLEOTIDE SEQUENCE [LARGE SCALE GENOMIC DNA]</scope>
</reference>
<name>A0A7T0M108_9CAUD</name>